<reference evidence="1 2" key="1">
    <citation type="journal article" date="2022" name="DNA Res.">
        <title>Genome analysis of five recently described species of the CUG-Ser clade uncovers Candida theae as a new hybrid lineage with pathogenic potential in the Candida parapsilosis species complex.</title>
        <authorList>
            <person name="Mixao V."/>
            <person name="Del Olmo V."/>
            <person name="Hegedusova E."/>
            <person name="Saus E."/>
            <person name="Pryszcz L."/>
            <person name="Cillingova A."/>
            <person name="Nosek J."/>
            <person name="Gabaldon T."/>
        </authorList>
    </citation>
    <scope>NUCLEOTIDE SEQUENCE [LARGE SCALE GENOMIC DNA]</scope>
    <source>
        <strain evidence="1 2">CBS 12239</strain>
    </source>
</reference>
<dbReference type="PANTHER" id="PTHR31531">
    <property type="entry name" value="E3 UBIQUITIN-PROTEIN LIGASE E3D FAMILY MEMBER"/>
    <property type="match status" value="1"/>
</dbReference>
<dbReference type="GO" id="GO:0061630">
    <property type="term" value="F:ubiquitin protein ligase activity"/>
    <property type="evidence" value="ECO:0007669"/>
    <property type="project" value="TreeGrafter"/>
</dbReference>
<proteinExistence type="predicted"/>
<dbReference type="GO" id="GO:0005634">
    <property type="term" value="C:nucleus"/>
    <property type="evidence" value="ECO:0007669"/>
    <property type="project" value="TreeGrafter"/>
</dbReference>
<name>A0AAD5BEK0_9ASCO</name>
<dbReference type="EMBL" id="JAIHNG010000118">
    <property type="protein sequence ID" value="KAI5958179.1"/>
    <property type="molecule type" value="Genomic_DNA"/>
</dbReference>
<dbReference type="GO" id="GO:0006513">
    <property type="term" value="P:protein monoubiquitination"/>
    <property type="evidence" value="ECO:0007669"/>
    <property type="project" value="TreeGrafter"/>
</dbReference>
<dbReference type="PANTHER" id="PTHR31531:SF2">
    <property type="entry name" value="E3 UBIQUITIN-PROTEIN LIGASE E3D"/>
    <property type="match status" value="1"/>
</dbReference>
<dbReference type="GO" id="GO:0051865">
    <property type="term" value="P:protein autoubiquitination"/>
    <property type="evidence" value="ECO:0007669"/>
    <property type="project" value="TreeGrafter"/>
</dbReference>
<dbReference type="GO" id="GO:0000209">
    <property type="term" value="P:protein polyubiquitination"/>
    <property type="evidence" value="ECO:0007669"/>
    <property type="project" value="TreeGrafter"/>
</dbReference>
<dbReference type="Pfam" id="PF09814">
    <property type="entry name" value="HECT_2"/>
    <property type="match status" value="1"/>
</dbReference>
<dbReference type="InterPro" id="IPR019193">
    <property type="entry name" value="UBQ-conj_enz_E2-bd_prot"/>
</dbReference>
<accession>A0AAD5BEK0</accession>
<gene>
    <name evidence="1" type="ORF">KGF57_002534</name>
</gene>
<organism evidence="1 2">
    <name type="scientific">Candida theae</name>
    <dbReference type="NCBI Taxonomy" id="1198502"/>
    <lineage>
        <taxon>Eukaryota</taxon>
        <taxon>Fungi</taxon>
        <taxon>Dikarya</taxon>
        <taxon>Ascomycota</taxon>
        <taxon>Saccharomycotina</taxon>
        <taxon>Pichiomycetes</taxon>
        <taxon>Debaryomycetaceae</taxon>
        <taxon>Candida/Lodderomyces clade</taxon>
        <taxon>Candida</taxon>
    </lineage>
</organism>
<sequence>MVARGTFATFKSRSRSIGIAEMYSVEYLPRLNQLSIEIVGNKLDAVTGIKVEEGKDISISIKSLDDPVKVRCPIVITTATPTSIKLQGTKLLICLKVDPQAAWQITSQAAGEESGPDKWSCGWLNKRTSKTGSKNEFQFTCSKCQSPLVDSLRHVFKDMPGDYWYELMDFWHCHKPDNNQPTDKDYGILTPKDDKTIVIGSFYLLETVNSSLQLIKENGVALYACKTCRQPIGDEFQSVIRLFKWKLNLVYIKDNQRLVSTYDPLLYAVNLFNTKMQSSAVRKFAIKVNQETLCCWIINTDIDVTIEGRILPKCLKIWWYSVAQGDKIDSSYEQTEILYQEVVDILLETLLNNTINSIVGISTINYQVSYIPSLLFK</sequence>
<protein>
    <recommendedName>
        <fullName evidence="3">Ubiquitin-conjugating enzyme E2C-binding protein</fullName>
    </recommendedName>
</protein>
<dbReference type="GO" id="GO:0005829">
    <property type="term" value="C:cytosol"/>
    <property type="evidence" value="ECO:0007669"/>
    <property type="project" value="TreeGrafter"/>
</dbReference>
<comment type="caution">
    <text evidence="1">The sequence shown here is derived from an EMBL/GenBank/DDBJ whole genome shotgun (WGS) entry which is preliminary data.</text>
</comment>
<dbReference type="GO" id="GO:0043161">
    <property type="term" value="P:proteasome-mediated ubiquitin-dependent protein catabolic process"/>
    <property type="evidence" value="ECO:0007669"/>
    <property type="project" value="TreeGrafter"/>
</dbReference>
<dbReference type="RefSeq" id="XP_051608770.1">
    <property type="nucleotide sequence ID" value="XM_051751858.1"/>
</dbReference>
<dbReference type="GO" id="GO:0031624">
    <property type="term" value="F:ubiquitin conjugating enzyme binding"/>
    <property type="evidence" value="ECO:0007669"/>
    <property type="project" value="TreeGrafter"/>
</dbReference>
<dbReference type="Proteomes" id="UP001204833">
    <property type="component" value="Unassembled WGS sequence"/>
</dbReference>
<keyword evidence="2" id="KW-1185">Reference proteome</keyword>
<dbReference type="AlphaFoldDB" id="A0AAD5BEK0"/>
<dbReference type="GO" id="GO:0000151">
    <property type="term" value="C:ubiquitin ligase complex"/>
    <property type="evidence" value="ECO:0007669"/>
    <property type="project" value="TreeGrafter"/>
</dbReference>
<evidence type="ECO:0008006" key="3">
    <source>
        <dbReference type="Google" id="ProtNLM"/>
    </source>
</evidence>
<dbReference type="GeneID" id="76150593"/>
<evidence type="ECO:0000313" key="1">
    <source>
        <dbReference type="EMBL" id="KAI5958179.1"/>
    </source>
</evidence>
<evidence type="ECO:0000313" key="2">
    <source>
        <dbReference type="Proteomes" id="UP001204833"/>
    </source>
</evidence>
<dbReference type="GO" id="GO:0030332">
    <property type="term" value="F:cyclin binding"/>
    <property type="evidence" value="ECO:0007669"/>
    <property type="project" value="TreeGrafter"/>
</dbReference>